<gene>
    <name evidence="1" type="ORF">C8D84_11030</name>
</gene>
<protein>
    <submittedName>
        <fullName evidence="1">Uncharacterized protein</fullName>
    </submittedName>
</protein>
<keyword evidence="2" id="KW-1185">Reference proteome</keyword>
<dbReference type="Proteomes" id="UP000245655">
    <property type="component" value="Unassembled WGS sequence"/>
</dbReference>
<dbReference type="AlphaFoldDB" id="A0A2V1ZQX5"/>
<evidence type="ECO:0000313" key="1">
    <source>
        <dbReference type="EMBL" id="PWK10121.1"/>
    </source>
</evidence>
<organism evidence="1 2">
    <name type="scientific">Psychrobacter immobilis</name>
    <dbReference type="NCBI Taxonomy" id="498"/>
    <lineage>
        <taxon>Bacteria</taxon>
        <taxon>Pseudomonadati</taxon>
        <taxon>Pseudomonadota</taxon>
        <taxon>Gammaproteobacteria</taxon>
        <taxon>Moraxellales</taxon>
        <taxon>Moraxellaceae</taxon>
        <taxon>Psychrobacter</taxon>
    </lineage>
</organism>
<name>A0A2V1ZQX5_PSYIM</name>
<comment type="caution">
    <text evidence="1">The sequence shown here is derived from an EMBL/GenBank/DDBJ whole genome shotgun (WGS) entry which is preliminary data.</text>
</comment>
<dbReference type="EMBL" id="QGGM01000010">
    <property type="protein sequence ID" value="PWK10121.1"/>
    <property type="molecule type" value="Genomic_DNA"/>
</dbReference>
<proteinExistence type="predicted"/>
<accession>A0A2V1ZQX5</accession>
<sequence>MSLKLIFSPYVDQSDIQLCEDYWAYGHDGRYVEYIEILCRQYHIDYHILFGVLAECQAYLDDVHCEYCGRPYQLDVPADIPYIRKQSSWFCESCISFSGGQLIVGR</sequence>
<reference evidence="1 2" key="1">
    <citation type="submission" date="2018-05" db="EMBL/GenBank/DDBJ databases">
        <title>Genomic Encyclopedia of Type Strains, Phase IV (KMG-IV): sequencing the most valuable type-strain genomes for metagenomic binning, comparative biology and taxonomic classification.</title>
        <authorList>
            <person name="Goeker M."/>
        </authorList>
    </citation>
    <scope>NUCLEOTIDE SEQUENCE [LARGE SCALE GENOMIC DNA]</scope>
    <source>
        <strain evidence="1 2">DSM 7229</strain>
    </source>
</reference>
<evidence type="ECO:0000313" key="2">
    <source>
        <dbReference type="Proteomes" id="UP000245655"/>
    </source>
</evidence>